<dbReference type="Proteomes" id="UP000269396">
    <property type="component" value="Unassembled WGS sequence"/>
</dbReference>
<accession>A0A183PVU0</accession>
<dbReference type="EMBL" id="UZAL01040539">
    <property type="protein sequence ID" value="VDP77181.1"/>
    <property type="molecule type" value="Genomic_DNA"/>
</dbReference>
<dbReference type="PANTHER" id="PTHR10217:SF435">
    <property type="entry name" value="POTASSIUM VOLTAGE-GATED CHANNEL PROTEIN EAG"/>
    <property type="match status" value="1"/>
</dbReference>
<dbReference type="STRING" id="31246.A0A183PVU0"/>
<dbReference type="SUPFAM" id="SSF55785">
    <property type="entry name" value="PYP-like sensor domain (PAS domain)"/>
    <property type="match status" value="1"/>
</dbReference>
<dbReference type="GO" id="GO:0005249">
    <property type="term" value="F:voltage-gated potassium channel activity"/>
    <property type="evidence" value="ECO:0007669"/>
    <property type="project" value="InterPro"/>
</dbReference>
<dbReference type="PANTHER" id="PTHR10217">
    <property type="entry name" value="VOLTAGE AND LIGAND GATED POTASSIUM CHANNEL"/>
    <property type="match status" value="1"/>
</dbReference>
<dbReference type="Pfam" id="PF13426">
    <property type="entry name" value="PAS_9"/>
    <property type="match status" value="2"/>
</dbReference>
<evidence type="ECO:0000313" key="2">
    <source>
        <dbReference type="Proteomes" id="UP000269396"/>
    </source>
</evidence>
<dbReference type="PROSITE" id="PS50112">
    <property type="entry name" value="PAS"/>
    <property type="match status" value="1"/>
</dbReference>
<dbReference type="Gene3D" id="3.30.450.20">
    <property type="entry name" value="PAS domain"/>
    <property type="match status" value="1"/>
</dbReference>
<dbReference type="PRINTS" id="PR01464">
    <property type="entry name" value="EAGCHANNEL"/>
</dbReference>
<protein>
    <submittedName>
        <fullName evidence="1">Uncharacterized protein</fullName>
    </submittedName>
</protein>
<reference evidence="1 2" key="1">
    <citation type="submission" date="2018-11" db="EMBL/GenBank/DDBJ databases">
        <authorList>
            <consortium name="Pathogen Informatics"/>
        </authorList>
    </citation>
    <scope>NUCLEOTIDE SEQUENCE [LARGE SCALE GENOMIC DNA]</scope>
    <source>
        <strain>Denwood</strain>
        <strain evidence="2">Zambia</strain>
    </source>
</reference>
<dbReference type="GO" id="GO:0008076">
    <property type="term" value="C:voltage-gated potassium channel complex"/>
    <property type="evidence" value="ECO:0007669"/>
    <property type="project" value="TreeGrafter"/>
</dbReference>
<dbReference type="InterPro" id="IPR003949">
    <property type="entry name" value="K_chnl_volt-dep_EAG"/>
</dbReference>
<name>A0A183PVU0_9TREM</name>
<dbReference type="AlphaFoldDB" id="A0A183PVU0"/>
<dbReference type="GO" id="GO:0042391">
    <property type="term" value="P:regulation of membrane potential"/>
    <property type="evidence" value="ECO:0007669"/>
    <property type="project" value="TreeGrafter"/>
</dbReference>
<dbReference type="InterPro" id="IPR050818">
    <property type="entry name" value="KCNH_animal-type"/>
</dbReference>
<evidence type="ECO:0000313" key="1">
    <source>
        <dbReference type="EMBL" id="VDP77181.1"/>
    </source>
</evidence>
<dbReference type="CDD" id="cd00130">
    <property type="entry name" value="PAS"/>
    <property type="match status" value="1"/>
</dbReference>
<keyword evidence="2" id="KW-1185">Reference proteome</keyword>
<gene>
    <name evidence="1" type="ORF">SMTD_LOCUS18476</name>
</gene>
<dbReference type="InterPro" id="IPR035965">
    <property type="entry name" value="PAS-like_dom_sf"/>
</dbReference>
<organism evidence="1 2">
    <name type="scientific">Schistosoma mattheei</name>
    <dbReference type="NCBI Taxonomy" id="31246"/>
    <lineage>
        <taxon>Eukaryota</taxon>
        <taxon>Metazoa</taxon>
        <taxon>Spiralia</taxon>
        <taxon>Lophotrochozoa</taxon>
        <taxon>Platyhelminthes</taxon>
        <taxon>Trematoda</taxon>
        <taxon>Digenea</taxon>
        <taxon>Strigeidida</taxon>
        <taxon>Schistosomatoidea</taxon>
        <taxon>Schistosomatidae</taxon>
        <taxon>Schistosoma</taxon>
    </lineage>
</organism>
<sequence length="132" mass="15226">MYFGRVLTIELLSLLLRNRSSCLFVFSSTVYSFVLANARIVDYPIVYCNEGFSRLTGYSRVEIMQKSGSCAFFYGEQTTKDMRERLPFWLLVCVAPVRNECEEVVLFLLAFRDITALKTPFDDEDTVKGKML</sequence>
<dbReference type="InterPro" id="IPR000014">
    <property type="entry name" value="PAS"/>
</dbReference>
<proteinExistence type="predicted"/>